<organism evidence="1 2">
    <name type="scientific">Streptomyces albus</name>
    <dbReference type="NCBI Taxonomy" id="1888"/>
    <lineage>
        <taxon>Bacteria</taxon>
        <taxon>Bacillati</taxon>
        <taxon>Actinomycetota</taxon>
        <taxon>Actinomycetes</taxon>
        <taxon>Kitasatosporales</taxon>
        <taxon>Streptomycetaceae</taxon>
        <taxon>Streptomyces</taxon>
    </lineage>
</organism>
<evidence type="ECO:0000313" key="2">
    <source>
        <dbReference type="Proteomes" id="UP000298111"/>
    </source>
</evidence>
<dbReference type="EMBL" id="RCIY01000055">
    <property type="protein sequence ID" value="TGG83200.1"/>
    <property type="molecule type" value="Genomic_DNA"/>
</dbReference>
<accession>A0A8H1QRY5</accession>
<dbReference type="InterPro" id="IPR028994">
    <property type="entry name" value="Integrin_alpha_N"/>
</dbReference>
<gene>
    <name evidence="1" type="ORF">D8771_14090</name>
</gene>
<dbReference type="AlphaFoldDB" id="A0A8H1QRY5"/>
<evidence type="ECO:0008006" key="3">
    <source>
        <dbReference type="Google" id="ProtNLM"/>
    </source>
</evidence>
<dbReference type="SUPFAM" id="SSF69318">
    <property type="entry name" value="Integrin alpha N-terminal domain"/>
    <property type="match status" value="1"/>
</dbReference>
<evidence type="ECO:0000313" key="1">
    <source>
        <dbReference type="EMBL" id="TGG83200.1"/>
    </source>
</evidence>
<name>A0A8H1QRY5_9ACTN</name>
<sequence>MAGCAAALVVAVAGGLLLDLGPEPGDHPPMPLCAGADNVSLIADVDGDGQRDEVRDPRRNGTITVVFRDGDERSEVGLDKARGFWEKLRDAVREDMATRGTVGDFDGDGYVDLALFHSQRDTGDNPSDNMPLHEVRYGPLARDLTGSRTGTIRIARKSFVEQVRATDTDRDGRAELQVYQSDGDGVLLGLTGRQEKGGVTMGEGRLPEDAEEEWWQGEPALWQDFAPCDA</sequence>
<dbReference type="Proteomes" id="UP000298111">
    <property type="component" value="Unassembled WGS sequence"/>
</dbReference>
<comment type="caution">
    <text evidence="1">The sequence shown here is derived from an EMBL/GenBank/DDBJ whole genome shotgun (WGS) entry which is preliminary data.</text>
</comment>
<proteinExistence type="predicted"/>
<protein>
    <recommendedName>
        <fullName evidence="3">VCBS repeat-containing protein</fullName>
    </recommendedName>
</protein>
<reference evidence="1 2" key="1">
    <citation type="submission" date="2018-10" db="EMBL/GenBank/DDBJ databases">
        <title>Isolation of pseudouridimycin from Streptomyces albus DSM 40763.</title>
        <authorList>
            <person name="Rosenqvist P."/>
            <person name="Metsae-Ketelae M."/>
            <person name="Virta P."/>
        </authorList>
    </citation>
    <scope>NUCLEOTIDE SEQUENCE [LARGE SCALE GENOMIC DNA]</scope>
    <source>
        <strain evidence="1 2">DSM 40763</strain>
    </source>
</reference>